<accession>A0A8T3C8W4</accession>
<gene>
    <name evidence="1" type="ORF">KFK09_000553</name>
</gene>
<name>A0A8T3C8W4_DENNO</name>
<proteinExistence type="predicted"/>
<dbReference type="Proteomes" id="UP000829196">
    <property type="component" value="Unassembled WGS sequence"/>
</dbReference>
<protein>
    <submittedName>
        <fullName evidence="1">Uncharacterized protein</fullName>
    </submittedName>
</protein>
<evidence type="ECO:0000313" key="1">
    <source>
        <dbReference type="EMBL" id="KAI0531004.1"/>
    </source>
</evidence>
<keyword evidence="2" id="KW-1185">Reference proteome</keyword>
<reference evidence="1" key="1">
    <citation type="journal article" date="2022" name="Front. Genet.">
        <title>Chromosome-Scale Assembly of the Dendrobium nobile Genome Provides Insights Into the Molecular Mechanism of the Biosynthesis of the Medicinal Active Ingredient of Dendrobium.</title>
        <authorList>
            <person name="Xu Q."/>
            <person name="Niu S.-C."/>
            <person name="Li K.-L."/>
            <person name="Zheng P.-J."/>
            <person name="Zhang X.-J."/>
            <person name="Jia Y."/>
            <person name="Liu Y."/>
            <person name="Niu Y.-X."/>
            <person name="Yu L.-H."/>
            <person name="Chen D.-F."/>
            <person name="Zhang G.-Q."/>
        </authorList>
    </citation>
    <scope>NUCLEOTIDE SEQUENCE</scope>
    <source>
        <tissue evidence="1">Leaf</tissue>
    </source>
</reference>
<evidence type="ECO:0000313" key="2">
    <source>
        <dbReference type="Proteomes" id="UP000829196"/>
    </source>
</evidence>
<sequence length="88" mass="9886">MGSRGMKRRLGGARVGYDIRNGRAIVGVSRGLSYRVGGDEVKEVVNRRANEEGHGGSVFNDVEEKRSRLCEQESRNGTECTVIRWDFR</sequence>
<dbReference type="AlphaFoldDB" id="A0A8T3C8W4"/>
<comment type="caution">
    <text evidence="1">The sequence shown here is derived from an EMBL/GenBank/DDBJ whole genome shotgun (WGS) entry which is preliminary data.</text>
</comment>
<organism evidence="1 2">
    <name type="scientific">Dendrobium nobile</name>
    <name type="common">Orchid</name>
    <dbReference type="NCBI Taxonomy" id="94219"/>
    <lineage>
        <taxon>Eukaryota</taxon>
        <taxon>Viridiplantae</taxon>
        <taxon>Streptophyta</taxon>
        <taxon>Embryophyta</taxon>
        <taxon>Tracheophyta</taxon>
        <taxon>Spermatophyta</taxon>
        <taxon>Magnoliopsida</taxon>
        <taxon>Liliopsida</taxon>
        <taxon>Asparagales</taxon>
        <taxon>Orchidaceae</taxon>
        <taxon>Epidendroideae</taxon>
        <taxon>Malaxideae</taxon>
        <taxon>Dendrobiinae</taxon>
        <taxon>Dendrobium</taxon>
    </lineage>
</organism>
<dbReference type="EMBL" id="JAGYWB010000001">
    <property type="protein sequence ID" value="KAI0531004.1"/>
    <property type="molecule type" value="Genomic_DNA"/>
</dbReference>